<feature type="domain" description="Bacterial mobilisation" evidence="2">
    <location>
        <begin position="11"/>
        <end position="52"/>
    </location>
</feature>
<comment type="caution">
    <text evidence="3">The sequence shown here is derived from an EMBL/GenBank/DDBJ whole genome shotgun (WGS) entry which is preliminary data.</text>
</comment>
<gene>
    <name evidence="3" type="primary">mobC</name>
    <name evidence="3" type="ORF">JYQ75_14935</name>
</gene>
<reference evidence="3 4" key="1">
    <citation type="submission" date="2021-02" db="EMBL/GenBank/DDBJ databases">
        <title>Lactate utilizing bacteria of the human gut.</title>
        <authorList>
            <person name="Sheridan P.O."/>
        </authorList>
    </citation>
    <scope>NUCLEOTIDE SEQUENCE [LARGE SCALE GENOMIC DNA]</scope>
    <source>
        <strain evidence="3 4">HTF-83D</strain>
    </source>
</reference>
<evidence type="ECO:0000313" key="3">
    <source>
        <dbReference type="EMBL" id="MBP0058635.1"/>
    </source>
</evidence>
<protein>
    <submittedName>
        <fullName evidence="3">Plasmid mobilization relaxosome protein MobC</fullName>
    </submittedName>
</protein>
<name>A0ABS3ZMT2_9FIRM</name>
<keyword evidence="1" id="KW-0175">Coiled coil</keyword>
<accession>A0ABS3ZMT2</accession>
<evidence type="ECO:0000313" key="4">
    <source>
        <dbReference type="Proteomes" id="UP001315001"/>
    </source>
</evidence>
<dbReference type="InterPro" id="IPR008687">
    <property type="entry name" value="MobC"/>
</dbReference>
<sequence length="63" mass="7195">MKKELKNLSYQVRKIGVNIDQVVAKINAGYGNQTDIYNLEKALSQIESEVENLNKKVKDYGNH</sequence>
<evidence type="ECO:0000259" key="2">
    <source>
        <dbReference type="Pfam" id="PF05713"/>
    </source>
</evidence>
<dbReference type="Proteomes" id="UP001315001">
    <property type="component" value="Unassembled WGS sequence"/>
</dbReference>
<proteinExistence type="predicted"/>
<dbReference type="Pfam" id="PF05713">
    <property type="entry name" value="MobC"/>
    <property type="match status" value="1"/>
</dbReference>
<dbReference type="EMBL" id="JAFIQO010000258">
    <property type="protein sequence ID" value="MBP0058635.1"/>
    <property type="molecule type" value="Genomic_DNA"/>
</dbReference>
<evidence type="ECO:0000256" key="1">
    <source>
        <dbReference type="SAM" id="Coils"/>
    </source>
</evidence>
<feature type="coiled-coil region" evidence="1">
    <location>
        <begin position="36"/>
        <end position="63"/>
    </location>
</feature>
<organism evidence="3 4">
    <name type="scientific">Anaerobutyricum soehngenii</name>
    <dbReference type="NCBI Taxonomy" id="105843"/>
    <lineage>
        <taxon>Bacteria</taxon>
        <taxon>Bacillati</taxon>
        <taxon>Bacillota</taxon>
        <taxon>Clostridia</taxon>
        <taxon>Lachnospirales</taxon>
        <taxon>Lachnospiraceae</taxon>
        <taxon>Anaerobutyricum</taxon>
    </lineage>
</organism>
<keyword evidence="4" id="KW-1185">Reference proteome</keyword>